<comment type="similarity">
    <text evidence="8 9">Belongs to the TRAP transporter small permease family.</text>
</comment>
<dbReference type="AlphaFoldDB" id="A0A545T4U8"/>
<feature type="transmembrane region" description="Helical" evidence="9">
    <location>
        <begin position="49"/>
        <end position="71"/>
    </location>
</feature>
<keyword evidence="2 9" id="KW-0813">Transport</keyword>
<evidence type="ECO:0000259" key="10">
    <source>
        <dbReference type="Pfam" id="PF04290"/>
    </source>
</evidence>
<evidence type="ECO:0000256" key="2">
    <source>
        <dbReference type="ARBA" id="ARBA00022448"/>
    </source>
</evidence>
<keyword evidence="7 9" id="KW-0472">Membrane</keyword>
<comment type="subunit">
    <text evidence="9">The complex comprises the extracytoplasmic solute receptor protein and the two transmembrane proteins.</text>
</comment>
<feature type="transmembrane region" description="Helical" evidence="9">
    <location>
        <begin position="92"/>
        <end position="115"/>
    </location>
</feature>
<dbReference type="EMBL" id="VIKR01000005">
    <property type="protein sequence ID" value="TQV72215.1"/>
    <property type="molecule type" value="Genomic_DNA"/>
</dbReference>
<proteinExistence type="inferred from homology"/>
<evidence type="ECO:0000256" key="3">
    <source>
        <dbReference type="ARBA" id="ARBA00022475"/>
    </source>
</evidence>
<keyword evidence="6 9" id="KW-1133">Transmembrane helix</keyword>
<dbReference type="InterPro" id="IPR007387">
    <property type="entry name" value="TRAP_DctQ"/>
</dbReference>
<dbReference type="GO" id="GO:0022857">
    <property type="term" value="F:transmembrane transporter activity"/>
    <property type="evidence" value="ECO:0007669"/>
    <property type="project" value="UniProtKB-UniRule"/>
</dbReference>
<dbReference type="PANTHER" id="PTHR35011">
    <property type="entry name" value="2,3-DIKETO-L-GULONATE TRAP TRANSPORTER SMALL PERMEASE PROTEIN YIAM"/>
    <property type="match status" value="1"/>
</dbReference>
<protein>
    <recommendedName>
        <fullName evidence="9">TRAP transporter small permease protein</fullName>
    </recommendedName>
</protein>
<evidence type="ECO:0000313" key="11">
    <source>
        <dbReference type="EMBL" id="TQV72215.1"/>
    </source>
</evidence>
<evidence type="ECO:0000256" key="7">
    <source>
        <dbReference type="ARBA" id="ARBA00023136"/>
    </source>
</evidence>
<comment type="subcellular location">
    <subcellularLocation>
        <location evidence="1 9">Cell inner membrane</location>
        <topology evidence="1 9">Multi-pass membrane protein</topology>
    </subcellularLocation>
</comment>
<evidence type="ECO:0000256" key="6">
    <source>
        <dbReference type="ARBA" id="ARBA00022989"/>
    </source>
</evidence>
<dbReference type="Pfam" id="PF04290">
    <property type="entry name" value="DctQ"/>
    <property type="match status" value="1"/>
</dbReference>
<name>A0A545T4U8_9GAMM</name>
<evidence type="ECO:0000256" key="4">
    <source>
        <dbReference type="ARBA" id="ARBA00022519"/>
    </source>
</evidence>
<dbReference type="GO" id="GO:0005886">
    <property type="term" value="C:plasma membrane"/>
    <property type="evidence" value="ECO:0007669"/>
    <property type="project" value="UniProtKB-SubCell"/>
</dbReference>
<feature type="domain" description="Tripartite ATP-independent periplasmic transporters DctQ component" evidence="10">
    <location>
        <begin position="30"/>
        <end position="163"/>
    </location>
</feature>
<reference evidence="11 12" key="1">
    <citation type="submission" date="2019-06" db="EMBL/GenBank/DDBJ databases">
        <title>Draft genome of Aliikangiella marina GYP-15.</title>
        <authorList>
            <person name="Wang G."/>
        </authorList>
    </citation>
    <scope>NUCLEOTIDE SEQUENCE [LARGE SCALE GENOMIC DNA]</scope>
    <source>
        <strain evidence="11 12">GYP-15</strain>
    </source>
</reference>
<gene>
    <name evidence="11" type="ORF">FLL45_18525</name>
</gene>
<evidence type="ECO:0000256" key="9">
    <source>
        <dbReference type="RuleBase" id="RU369079"/>
    </source>
</evidence>
<feature type="transmembrane region" description="Helical" evidence="9">
    <location>
        <begin position="22"/>
        <end position="43"/>
    </location>
</feature>
<comment type="function">
    <text evidence="9">Part of the tripartite ATP-independent periplasmic (TRAP) transport system.</text>
</comment>
<keyword evidence="4 9" id="KW-0997">Cell inner membrane</keyword>
<comment type="caution">
    <text evidence="11">The sequence shown here is derived from an EMBL/GenBank/DDBJ whole genome shotgun (WGS) entry which is preliminary data.</text>
</comment>
<dbReference type="OrthoDB" id="9795655at2"/>
<accession>A0A545T4U8</accession>
<keyword evidence="3" id="KW-1003">Cell membrane</keyword>
<keyword evidence="12" id="KW-1185">Reference proteome</keyword>
<keyword evidence="5 9" id="KW-0812">Transmembrane</keyword>
<evidence type="ECO:0000256" key="8">
    <source>
        <dbReference type="ARBA" id="ARBA00038436"/>
    </source>
</evidence>
<dbReference type="RefSeq" id="WP_142943545.1">
    <property type="nucleotide sequence ID" value="NZ_VIKR01000005.1"/>
</dbReference>
<sequence>MKYSFNLLADHLSKVSVFTGRLVSWLTIGMVVILSFNVISSWLFNVSAILLTESVTWMHSANFLLAAAYTLNRGEHVRVDIFYAKMTAKRKALVDLLGTLFLLLPVCAFILWSSWSFVLLSWNIGEVSAEAGGLPFLWILKGFLIVMPVLLIIEGIAQFFKNLSVLMNDQSTTGQAEKSL</sequence>
<feature type="transmembrane region" description="Helical" evidence="9">
    <location>
        <begin position="135"/>
        <end position="157"/>
    </location>
</feature>
<evidence type="ECO:0000256" key="5">
    <source>
        <dbReference type="ARBA" id="ARBA00022692"/>
    </source>
</evidence>
<dbReference type="InterPro" id="IPR055348">
    <property type="entry name" value="DctQ"/>
</dbReference>
<dbReference type="Proteomes" id="UP000317839">
    <property type="component" value="Unassembled WGS sequence"/>
</dbReference>
<dbReference type="PANTHER" id="PTHR35011:SF4">
    <property type="entry name" value="SLL1102 PROTEIN"/>
    <property type="match status" value="1"/>
</dbReference>
<evidence type="ECO:0000313" key="12">
    <source>
        <dbReference type="Proteomes" id="UP000317839"/>
    </source>
</evidence>
<evidence type="ECO:0000256" key="1">
    <source>
        <dbReference type="ARBA" id="ARBA00004429"/>
    </source>
</evidence>
<organism evidence="11 12">
    <name type="scientific">Aliikangiella marina</name>
    <dbReference type="NCBI Taxonomy" id="1712262"/>
    <lineage>
        <taxon>Bacteria</taxon>
        <taxon>Pseudomonadati</taxon>
        <taxon>Pseudomonadota</taxon>
        <taxon>Gammaproteobacteria</taxon>
        <taxon>Oceanospirillales</taxon>
        <taxon>Pleioneaceae</taxon>
        <taxon>Aliikangiella</taxon>
    </lineage>
</organism>